<feature type="domain" description="Pseudouridine synthase RsuA/RluA-like" evidence="5">
    <location>
        <begin position="154"/>
        <end position="324"/>
    </location>
</feature>
<dbReference type="Proteomes" id="UP000266723">
    <property type="component" value="Unassembled WGS sequence"/>
</dbReference>
<dbReference type="Pfam" id="PF00849">
    <property type="entry name" value="PseudoU_synth_2"/>
    <property type="match status" value="1"/>
</dbReference>
<keyword evidence="3" id="KW-0496">Mitochondrion</keyword>
<dbReference type="Gene3D" id="3.30.2350.10">
    <property type="entry name" value="Pseudouridine synthase"/>
    <property type="match status" value="1"/>
</dbReference>
<dbReference type="InterPro" id="IPR006145">
    <property type="entry name" value="PsdUridine_synth_RsuA/RluA"/>
</dbReference>
<accession>A0ABQ7EYS4</accession>
<dbReference type="PANTHER" id="PTHR21600">
    <property type="entry name" value="MITOCHONDRIAL RNA PSEUDOURIDINE SYNTHASE"/>
    <property type="match status" value="1"/>
</dbReference>
<dbReference type="EMBL" id="QGKV02000297">
    <property type="protein sequence ID" value="KAF3608817.1"/>
    <property type="molecule type" value="Genomic_DNA"/>
</dbReference>
<evidence type="ECO:0000259" key="5">
    <source>
        <dbReference type="Pfam" id="PF00849"/>
    </source>
</evidence>
<sequence>MAANWRVATAALRRHLLSPPPIIFAAFRESTGALSAANQRRSYTTALADDDPRGKWLTLPPFSPTIDAAAVGKELSFDDGDSVVKGSNDGSTTALRWILRCRPDLPRNLVQKLFRLRQVRVRRQVVVVPMSCELQRSQLKRIFNCELICQDPAIIVLNKPHGMAVQGGTGVKTSIDELAATCLTFDKSESPRLVHRLDRDCSGLLVLGRTQTAATLLHSIFREKTSGASAYGVKKNIKSLKRKYLALVIGCPRRQRGQISAPLRKVVVDDGKSDRITVNDNGELVSTQHAITEYRVVESSPHGYTWLELRPLTGRKHQLRVHCAEVLGTPILGDYKYGWQAHKTREPFVSPENTRTKTSSPFGLDMEGGDVSSKQPHLHLHSKQIDLPNICQLLEKLEVSSDSDFSDLDSLKFDAPLPTHMQLSFNLLKSRVETCDYC</sequence>
<keyword evidence="4" id="KW-0413">Isomerase</keyword>
<dbReference type="PANTHER" id="PTHR21600:SF81">
    <property type="entry name" value="21S RRNA PSEUDOURIDINE(2819) SYNTHASE"/>
    <property type="match status" value="1"/>
</dbReference>
<dbReference type="InterPro" id="IPR050188">
    <property type="entry name" value="RluA_PseudoU_synthase"/>
</dbReference>
<evidence type="ECO:0000256" key="2">
    <source>
        <dbReference type="ARBA" id="ARBA00010876"/>
    </source>
</evidence>
<organism evidence="6 7">
    <name type="scientific">Brassica cretica</name>
    <name type="common">Mustard</name>
    <dbReference type="NCBI Taxonomy" id="69181"/>
    <lineage>
        <taxon>Eukaryota</taxon>
        <taxon>Viridiplantae</taxon>
        <taxon>Streptophyta</taxon>
        <taxon>Embryophyta</taxon>
        <taxon>Tracheophyta</taxon>
        <taxon>Spermatophyta</taxon>
        <taxon>Magnoliopsida</taxon>
        <taxon>eudicotyledons</taxon>
        <taxon>Gunneridae</taxon>
        <taxon>Pentapetalae</taxon>
        <taxon>rosids</taxon>
        <taxon>malvids</taxon>
        <taxon>Brassicales</taxon>
        <taxon>Brassicaceae</taxon>
        <taxon>Brassiceae</taxon>
        <taxon>Brassica</taxon>
    </lineage>
</organism>
<evidence type="ECO:0000313" key="7">
    <source>
        <dbReference type="Proteomes" id="UP000266723"/>
    </source>
</evidence>
<proteinExistence type="inferred from homology"/>
<dbReference type="CDD" id="cd02869">
    <property type="entry name" value="PseudoU_synth_RluA_like"/>
    <property type="match status" value="1"/>
</dbReference>
<evidence type="ECO:0000256" key="3">
    <source>
        <dbReference type="ARBA" id="ARBA00023128"/>
    </source>
</evidence>
<evidence type="ECO:0000256" key="1">
    <source>
        <dbReference type="ARBA" id="ARBA00004173"/>
    </source>
</evidence>
<keyword evidence="7" id="KW-1185">Reference proteome</keyword>
<gene>
    <name evidence="6" type="ORF">DY000_02049883</name>
</gene>
<comment type="caution">
    <text evidence="6">The sequence shown here is derived from an EMBL/GenBank/DDBJ whole genome shotgun (WGS) entry which is preliminary data.</text>
</comment>
<comment type="subcellular location">
    <subcellularLocation>
        <location evidence="1">Mitochondrion</location>
    </subcellularLocation>
</comment>
<dbReference type="SUPFAM" id="SSF55120">
    <property type="entry name" value="Pseudouridine synthase"/>
    <property type="match status" value="1"/>
</dbReference>
<reference evidence="6 7" key="1">
    <citation type="journal article" date="2020" name="BMC Genomics">
        <title>Intraspecific diversification of the crop wild relative Brassica cretica Lam. using demographic model selection.</title>
        <authorList>
            <person name="Kioukis A."/>
            <person name="Michalopoulou V.A."/>
            <person name="Briers L."/>
            <person name="Pirintsos S."/>
            <person name="Studholme D.J."/>
            <person name="Pavlidis P."/>
            <person name="Sarris P.F."/>
        </authorList>
    </citation>
    <scope>NUCLEOTIDE SEQUENCE [LARGE SCALE GENOMIC DNA]</scope>
    <source>
        <strain evidence="7">cv. PFS-1207/04</strain>
    </source>
</reference>
<dbReference type="InterPro" id="IPR020103">
    <property type="entry name" value="PsdUridine_synth_cat_dom_sf"/>
</dbReference>
<evidence type="ECO:0000313" key="6">
    <source>
        <dbReference type="EMBL" id="KAF3608817.1"/>
    </source>
</evidence>
<comment type="similarity">
    <text evidence="2">Belongs to the pseudouridine synthase RluA family.</text>
</comment>
<evidence type="ECO:0000256" key="4">
    <source>
        <dbReference type="ARBA" id="ARBA00023235"/>
    </source>
</evidence>
<name>A0ABQ7EYS4_BRACR</name>
<protein>
    <recommendedName>
        <fullName evidence="5">Pseudouridine synthase RsuA/RluA-like domain-containing protein</fullName>
    </recommendedName>
</protein>